<evidence type="ECO:0000313" key="9">
    <source>
        <dbReference type="EMBL" id="ETX09310.1"/>
    </source>
</evidence>
<dbReference type="EMBL" id="AZHX01000009">
    <property type="protein sequence ID" value="ETX09310.1"/>
    <property type="molecule type" value="Genomic_DNA"/>
</dbReference>
<keyword evidence="1" id="KW-0963">Cytoplasm</keyword>
<keyword evidence="2" id="KW-0808">Transferase</keyword>
<evidence type="ECO:0000256" key="2">
    <source>
        <dbReference type="ARBA" id="ARBA00022679"/>
    </source>
</evidence>
<accession>W4MGN0</accession>
<dbReference type="GO" id="GO:0008408">
    <property type="term" value="F:3'-5' exonuclease activity"/>
    <property type="evidence" value="ECO:0007669"/>
    <property type="project" value="InterPro"/>
</dbReference>
<evidence type="ECO:0000256" key="1">
    <source>
        <dbReference type="ARBA" id="ARBA00022490"/>
    </source>
</evidence>
<dbReference type="Gene3D" id="3.20.20.140">
    <property type="entry name" value="Metal-dependent hydrolases"/>
    <property type="match status" value="1"/>
</dbReference>
<dbReference type="InterPro" id="IPR003141">
    <property type="entry name" value="Pol/His_phosphatase_N"/>
</dbReference>
<dbReference type="SMART" id="SM00481">
    <property type="entry name" value="POLIIIAc"/>
    <property type="match status" value="1"/>
</dbReference>
<dbReference type="SUPFAM" id="SSF89550">
    <property type="entry name" value="PHP domain-like"/>
    <property type="match status" value="1"/>
</dbReference>
<comment type="caution">
    <text evidence="9">The sequence shown here is derived from an EMBL/GenBank/DDBJ whole genome shotgun (WGS) entry which is preliminary data.</text>
</comment>
<reference evidence="9 10" key="1">
    <citation type="journal article" date="2014" name="Nature">
        <title>An environmental bacterial taxon with a large and distinct metabolic repertoire.</title>
        <authorList>
            <person name="Wilson M.C."/>
            <person name="Mori T."/>
            <person name="Ruckert C."/>
            <person name="Uria A.R."/>
            <person name="Helf M.J."/>
            <person name="Takada K."/>
            <person name="Gernert C."/>
            <person name="Steffens U.A."/>
            <person name="Heycke N."/>
            <person name="Schmitt S."/>
            <person name="Rinke C."/>
            <person name="Helfrich E.J."/>
            <person name="Brachmann A.O."/>
            <person name="Gurgui C."/>
            <person name="Wakimoto T."/>
            <person name="Kracht M."/>
            <person name="Crusemann M."/>
            <person name="Hentschel U."/>
            <person name="Abe I."/>
            <person name="Matsunaga S."/>
            <person name="Kalinowski J."/>
            <person name="Takeyama H."/>
            <person name="Piel J."/>
        </authorList>
    </citation>
    <scope>NUCLEOTIDE SEQUENCE [LARGE SCALE GENOMIC DNA]</scope>
    <source>
        <strain evidence="10">TSY2</strain>
    </source>
</reference>
<organism evidence="9 10">
    <name type="scientific">Candidatus Entotheonella gemina</name>
    <dbReference type="NCBI Taxonomy" id="1429439"/>
    <lineage>
        <taxon>Bacteria</taxon>
        <taxon>Pseudomonadati</taxon>
        <taxon>Nitrospinota/Tectimicrobiota group</taxon>
        <taxon>Candidatus Tectimicrobiota</taxon>
        <taxon>Candidatus Entotheonellia</taxon>
        <taxon>Candidatus Entotheonellales</taxon>
        <taxon>Candidatus Entotheonellaceae</taxon>
        <taxon>Candidatus Entotheonella</taxon>
    </lineage>
</organism>
<dbReference type="Pfam" id="PF17657">
    <property type="entry name" value="DNA_pol3_finger"/>
    <property type="match status" value="1"/>
</dbReference>
<keyword evidence="6" id="KW-0239">DNA-directed DNA polymerase</keyword>
<name>W4MGN0_9BACT</name>
<dbReference type="Pfam" id="PF07733">
    <property type="entry name" value="DNA_pol3_alpha"/>
    <property type="match status" value="1"/>
</dbReference>
<evidence type="ECO:0000256" key="6">
    <source>
        <dbReference type="ARBA" id="ARBA00022932"/>
    </source>
</evidence>
<gene>
    <name evidence="9" type="ORF">ETSY2_00270</name>
</gene>
<keyword evidence="3" id="KW-0548">Nucleotidyltransferase</keyword>
<dbReference type="HOGENOM" id="CLU_001600_4_2_7"/>
<feature type="non-terminal residue" evidence="9">
    <location>
        <position position="601"/>
    </location>
</feature>
<dbReference type="PANTHER" id="PTHR32294">
    <property type="entry name" value="DNA POLYMERASE III SUBUNIT ALPHA"/>
    <property type="match status" value="1"/>
</dbReference>
<evidence type="ECO:0000256" key="4">
    <source>
        <dbReference type="ARBA" id="ARBA00022705"/>
    </source>
</evidence>
<proteinExistence type="predicted"/>
<evidence type="ECO:0000256" key="7">
    <source>
        <dbReference type="ARBA" id="ARBA00023204"/>
    </source>
</evidence>
<dbReference type="InterPro" id="IPR004013">
    <property type="entry name" value="PHP_dom"/>
</dbReference>
<dbReference type="AlphaFoldDB" id="W4MGN0"/>
<keyword evidence="4" id="KW-0235">DNA replication</keyword>
<dbReference type="GO" id="GO:0006281">
    <property type="term" value="P:DNA repair"/>
    <property type="evidence" value="ECO:0007669"/>
    <property type="project" value="UniProtKB-KW"/>
</dbReference>
<evidence type="ECO:0000256" key="3">
    <source>
        <dbReference type="ARBA" id="ARBA00022695"/>
    </source>
</evidence>
<sequence>MTHLEVHSHYTFLGGTASPADLVRQAAQDGLTHLALTDTHGLYGAVTFHNACQAAGIQPILGLTVRVRSSGTAASTGQLVLLASGPTGYQSLCRITSYLQASQTRHERLTSGMDWDILRENRAGLIGVSGGRFGLIAQALRHGDIEAAQSQATQLADIFGPHAFAGLSLDLPEDTSLAPDAIALAQRLGMGVVALQPVYCLASEDQPQLRLLAAIDQNVTMAEVRAATLPDQGDDRIALHWLTPADMQGRFAAFPQTLDTIMDIATRCQPGLPDGRRIWPIPKLAGDRPPHEALRQMATDGLSAKYPPDQRPAIRARLDQELALIIERGYAPLFLIVADIVRFSREREIPVSTRGSVANSLVAYCLDITTVDPIAHRLFFARFLNPARTDPPDIDLDFCSSRRDRVLDYVRQTYGADRVALIGSISTMQPKSAVKEVGKAYGLEDQVIKRLAKLLPHGYHPDPRRRERRAPDDVLAELENPTERQVLREAFALIGQPHHLSLHPGGVVISPGPLSDIVPLQLAPKGFISTQFDHHGIEKLGLAKIDLLGISALTVLADAADLIRAHFAPAFRLAAIPPADPETGELLISGDTIGVFQCEST</sequence>
<dbReference type="PANTHER" id="PTHR32294:SF4">
    <property type="entry name" value="ERROR-PRONE DNA POLYMERASE"/>
    <property type="match status" value="1"/>
</dbReference>
<protein>
    <recommendedName>
        <fullName evidence="8">Polymerase/histidinol phosphatase N-terminal domain-containing protein</fullName>
    </recommendedName>
</protein>
<keyword evidence="5" id="KW-0227">DNA damage</keyword>
<dbReference type="Proteomes" id="UP000019140">
    <property type="component" value="Unassembled WGS sequence"/>
</dbReference>
<evidence type="ECO:0000313" key="10">
    <source>
        <dbReference type="Proteomes" id="UP000019140"/>
    </source>
</evidence>
<keyword evidence="7" id="KW-0234">DNA repair</keyword>
<dbReference type="InterPro" id="IPR040982">
    <property type="entry name" value="DNA_pol3_finger"/>
</dbReference>
<dbReference type="GO" id="GO:0003887">
    <property type="term" value="F:DNA-directed DNA polymerase activity"/>
    <property type="evidence" value="ECO:0007669"/>
    <property type="project" value="UniProtKB-KW"/>
</dbReference>
<dbReference type="Pfam" id="PF02811">
    <property type="entry name" value="PHP"/>
    <property type="match status" value="1"/>
</dbReference>
<evidence type="ECO:0000256" key="5">
    <source>
        <dbReference type="ARBA" id="ARBA00022763"/>
    </source>
</evidence>
<dbReference type="InterPro" id="IPR011708">
    <property type="entry name" value="DNA_pol3_alpha_NTPase_dom"/>
</dbReference>
<dbReference type="InterPro" id="IPR004805">
    <property type="entry name" value="DnaE2/DnaE/PolC"/>
</dbReference>
<dbReference type="InterPro" id="IPR016195">
    <property type="entry name" value="Pol/histidinol_Pase-like"/>
</dbReference>
<feature type="domain" description="Polymerase/histidinol phosphatase N-terminal" evidence="8">
    <location>
        <begin position="2"/>
        <end position="69"/>
    </location>
</feature>
<keyword evidence="10" id="KW-1185">Reference proteome</keyword>
<dbReference type="GO" id="GO:0006260">
    <property type="term" value="P:DNA replication"/>
    <property type="evidence" value="ECO:0007669"/>
    <property type="project" value="UniProtKB-KW"/>
</dbReference>
<evidence type="ECO:0000259" key="8">
    <source>
        <dbReference type="SMART" id="SM00481"/>
    </source>
</evidence>